<organism evidence="2 3">
    <name type="scientific">Sphagnum magellanicum</name>
    <dbReference type="NCBI Taxonomy" id="128215"/>
    <lineage>
        <taxon>Eukaryota</taxon>
        <taxon>Viridiplantae</taxon>
        <taxon>Streptophyta</taxon>
        <taxon>Embryophyta</taxon>
        <taxon>Bryophyta</taxon>
        <taxon>Sphagnophytina</taxon>
        <taxon>Sphagnopsida</taxon>
        <taxon>Sphagnales</taxon>
        <taxon>Sphagnaceae</taxon>
        <taxon>Sphagnum</taxon>
    </lineage>
</organism>
<dbReference type="Gene3D" id="3.40.50.300">
    <property type="entry name" value="P-loop containing nucleotide triphosphate hydrolases"/>
    <property type="match status" value="1"/>
</dbReference>
<evidence type="ECO:0008006" key="4">
    <source>
        <dbReference type="Google" id="ProtNLM"/>
    </source>
</evidence>
<dbReference type="Gene3D" id="3.80.10.10">
    <property type="entry name" value="Ribonuclease Inhibitor"/>
    <property type="match status" value="3"/>
</dbReference>
<dbReference type="PANTHER" id="PTHR47679">
    <property type="entry name" value="PROTEIN TORNADO 1"/>
    <property type="match status" value="1"/>
</dbReference>
<feature type="region of interest" description="Disordered" evidence="1">
    <location>
        <begin position="1"/>
        <end position="29"/>
    </location>
</feature>
<dbReference type="Pfam" id="PF13516">
    <property type="entry name" value="LRR_6"/>
    <property type="match status" value="1"/>
</dbReference>
<evidence type="ECO:0000256" key="1">
    <source>
        <dbReference type="SAM" id="MobiDB-lite"/>
    </source>
</evidence>
<sequence length="1463" mass="164522">MESEGLTLAVDAADTGQGRSTSECGQSSCEQTAQEILPVEIFVQGEMIHQPGRILSEESQGSVESDRLSTLDPLIHNDMPASPPQSHPVLLEEPNRGDVSFEEAIRCLNESQPEKLCFVLRAEVDGYDEAYKEHCHQFIDAVSTCQSLKELRIDGYHPKLSIQEVQLLCQNLLPALNSLTLDGVLDNDGVEIVCEKMANNCVLKNLTLQNFQGTMSTAGASLGSMLAINSTLDSLDLGGTELGPNGVQALLEPLTGHATARPRNKSLTHLFIDGGYSNMGQGAGEAIAHMLRTNDTLAHFFIPWCDVESDVCKILESLQKNQTLLSLDIGGSKSVKGPDVSAKLMDLFQMNRSLTDISLASTPLEQSDVCKILESLQKNQTLISLDLQGCEGVKGPDVSAKMMDLFQMNHSLTHIDLAGTPLEQSDVCKILESLQKNQTLRYLYLHGCEGVKGPEVLAKMMDLVRMHPCLMEISLDGTPLEREGQAAQVQAQLENNAKDYMAVLRGMPRVPPKFVRVFLCGNAYSGKTTLGRSMKRAFASGCGPNLFLPLMEVIELRKPFKFCSNDPDEWRKRTRGIEINVLLDHDDQKISLWDLAGQEEYHAFHDMMMPDLSSQGNVSYFVLVCNPFDRESGERKSPETIKEELRSWLRFISSNTKRSFNFPPHITIVITNADKGFIHKEFVESSMKELANQFRDYINLSSKLHSINAHSSQQSRHVVDEVTTTCTNVLDKLPHVFGACVNVQHGLSDWIKEHPYQPIVAMESFKNDIVAKKEPSLQPMSPTNTHDKTLNPHEAVALFLHDAGEIIYFKDEDFVVVNPHWFCHQVMGHLIELRRPVEELELTTTFRDGFMTMEQIESLLKSFFKNAIHWVGINEVNIFQTLIQLMIKMDLAYKVNMADHPGDRVANLHSNDKLFVPATLELEDVVARGERRLQWSVKFHVQTIYIGRRLQCRDEDVTTLTPGFFPRVQVVLKRHFADLKMGAICENKKNLMKICVNGLEIFVELSGDKMPGHAFIDILVKSSKSEIQTIQLIHDHVLSRIEHLCSSPQGCQGVTLMRGVLRPRAVEKLLLCKNRTKQVALVEDLKEELLATNLDLELVHPWPQVDVQRDDHDFLNTSMEDEVASLLGEVATHDVLERHLQGLKDVEIDINNLPSSEQESEHTQGKTSESGDLRLQRSFHQMSLQEPTNLEQLIRNMFEDMKAELRSTEDRIVARISTKLQEVFEKTMQEIKCKEEWLYKKLSKKLDGMTKLLFELHQQQVPCNAFFTTGGTRQQRRLVDGLMGIGVVYLHLLCEDINGIHVVDDQKGDEIKYVENENRRKIAHLVIVGFKIVLILSKVAAHVVGGVGNLVPNFAQGLALAYDAQNITDCIEDPRIHGGPIVGQSSTSHLPTSRNALVEEHKVAMQWLVDFLRGKDIFKLFGLSRVRYFKMDSSHGDLSTIRWVCLHHMKEGLENGTLEEFPA</sequence>
<comment type="caution">
    <text evidence="2">The sequence shown here is derived from an EMBL/GenBank/DDBJ whole genome shotgun (WGS) entry which is preliminary data.</text>
</comment>
<dbReference type="EMBL" id="MU273448">
    <property type="protein sequence ID" value="KAH9530409.1"/>
    <property type="molecule type" value="Genomic_DNA"/>
</dbReference>
<dbReference type="SUPFAM" id="SSF52540">
    <property type="entry name" value="P-loop containing nucleoside triphosphate hydrolases"/>
    <property type="match status" value="1"/>
</dbReference>
<proteinExistence type="predicted"/>
<name>A0AAD4LST4_9BRYO</name>
<dbReference type="InterPro" id="IPR032675">
    <property type="entry name" value="LRR_dom_sf"/>
</dbReference>
<gene>
    <name evidence="2" type="ORF">CY35_U000300</name>
</gene>
<accession>A0AAD4LST4</accession>
<dbReference type="PANTHER" id="PTHR47679:SF1">
    <property type="entry name" value="PROTEIN TORNADO 1"/>
    <property type="match status" value="1"/>
</dbReference>
<keyword evidence="3" id="KW-1185">Reference proteome</keyword>
<protein>
    <recommendedName>
        <fullName evidence="4">C-terminal of Roc (COR) domain-containing protein</fullName>
    </recommendedName>
</protein>
<evidence type="ECO:0000313" key="2">
    <source>
        <dbReference type="EMBL" id="KAH9530409.1"/>
    </source>
</evidence>
<dbReference type="InterPro" id="IPR001611">
    <property type="entry name" value="Leu-rich_rpt"/>
</dbReference>
<dbReference type="InterPro" id="IPR027417">
    <property type="entry name" value="P-loop_NTPase"/>
</dbReference>
<dbReference type="Proteomes" id="UP000828922">
    <property type="component" value="Unassembled WGS sequence"/>
</dbReference>
<reference evidence="3" key="1">
    <citation type="journal article" date="2022" name="New Phytol.">
        <title>Phylogenomic structure and speciation in an emerging model: the Sphagnum magellanicum complex (Bryophyta).</title>
        <authorList>
            <person name="Shaw A.J."/>
            <person name="Piatkowski B."/>
            <person name="Duffy A.M."/>
            <person name="Aguero B."/>
            <person name="Imwattana K."/>
            <person name="Nieto-Lugilde M."/>
            <person name="Healey A."/>
            <person name="Weston D.J."/>
            <person name="Patel M.N."/>
            <person name="Schmutz J."/>
            <person name="Grimwood J."/>
            <person name="Yavitt J.B."/>
            <person name="Hassel K."/>
            <person name="Stenoien H.K."/>
            <person name="Flatberg K.I."/>
            <person name="Bickford C.P."/>
            <person name="Hicks K.A."/>
        </authorList>
    </citation>
    <scope>NUCLEOTIDE SEQUENCE [LARGE SCALE GENOMIC DNA]</scope>
</reference>
<dbReference type="SUPFAM" id="SSF52047">
    <property type="entry name" value="RNI-like"/>
    <property type="match status" value="1"/>
</dbReference>
<dbReference type="PRINTS" id="PR00449">
    <property type="entry name" value="RASTRNSFRMNG"/>
</dbReference>
<feature type="compositionally biased region" description="Polar residues" evidence="1">
    <location>
        <begin position="17"/>
        <end position="29"/>
    </location>
</feature>
<evidence type="ECO:0000313" key="3">
    <source>
        <dbReference type="Proteomes" id="UP000828922"/>
    </source>
</evidence>